<dbReference type="AlphaFoldDB" id="A0A371IU66"/>
<dbReference type="InterPro" id="IPR047755">
    <property type="entry name" value="OrtA"/>
</dbReference>
<comment type="caution">
    <text evidence="1">The sequence shown here is derived from an EMBL/GenBank/DDBJ whole genome shotgun (WGS) entry which is preliminary data.</text>
</comment>
<evidence type="ECO:0000313" key="2">
    <source>
        <dbReference type="Proteomes" id="UP000243494"/>
    </source>
</evidence>
<organism evidence="1 2">
    <name type="scientific">Romboutsia maritimum</name>
    <dbReference type="NCBI Taxonomy" id="2020948"/>
    <lineage>
        <taxon>Bacteria</taxon>
        <taxon>Bacillati</taxon>
        <taxon>Bacillota</taxon>
        <taxon>Clostridia</taxon>
        <taxon>Peptostreptococcales</taxon>
        <taxon>Peptostreptococcaceae</taxon>
        <taxon>Romboutsia</taxon>
    </lineage>
</organism>
<protein>
    <submittedName>
        <fullName evidence="1">2-amino-4-ketopentanoate thiolase</fullName>
    </submittedName>
</protein>
<dbReference type="Proteomes" id="UP000243494">
    <property type="component" value="Unassembled WGS sequence"/>
</dbReference>
<dbReference type="RefSeq" id="WP_095405725.1">
    <property type="nucleotide sequence ID" value="NZ_NOJZ02000006.1"/>
</dbReference>
<dbReference type="EMBL" id="NOJZ02000006">
    <property type="protein sequence ID" value="RDY24013.1"/>
    <property type="molecule type" value="Genomic_DNA"/>
</dbReference>
<dbReference type="NCBIfam" id="NF040739">
    <property type="entry name" value="ornith_OrtA"/>
    <property type="match status" value="1"/>
</dbReference>
<reference evidence="1 2" key="1">
    <citation type="journal article" date="2017" name="Genome Announc.">
        <title>Draft Genome Sequence of Romboutsia maritimum sp. nov. Strain CCRI-22766(T), Isolated from Coastal Estuarine Mud.</title>
        <authorList>
            <person name="Maheux A.F."/>
            <person name="Boudreau D.K."/>
            <person name="Berube E."/>
            <person name="Boissinot M."/>
            <person name="Raymond F."/>
            <person name="Brodeur S."/>
            <person name="Corbeil J."/>
            <person name="Brightwell G."/>
            <person name="Broda D."/>
            <person name="Omar R.F."/>
            <person name="Bergeron M.G."/>
        </authorList>
    </citation>
    <scope>NUCLEOTIDE SEQUENCE [LARGE SCALE GENOMIC DNA]</scope>
    <source>
        <strain evidence="1 2">CCRI-22766</strain>
    </source>
</reference>
<keyword evidence="2" id="KW-1185">Reference proteome</keyword>
<gene>
    <name evidence="1" type="ORF">CHF27_005370</name>
</gene>
<dbReference type="Pfam" id="PF22010">
    <property type="entry name" value="OrtA"/>
    <property type="match status" value="1"/>
</dbReference>
<evidence type="ECO:0000313" key="1">
    <source>
        <dbReference type="EMBL" id="RDY24013.1"/>
    </source>
</evidence>
<accession>A0A371IU66</accession>
<sequence>MVAKKNDWVIVHNVVLDSKDRAPQVPDDTKQVPLEMWVKGFLNKDANIGDLVEITTITGRKVNGNLVKVNPYYTHDYGKCIPELLQIGLQAKEILFGGGLND</sequence>
<proteinExistence type="predicted"/>
<dbReference type="OrthoDB" id="3712030at2"/>
<name>A0A371IU66_9FIRM</name>